<dbReference type="Proteomes" id="UP000786387">
    <property type="component" value="Unassembled WGS sequence"/>
</dbReference>
<dbReference type="Gene3D" id="1.20.950.20">
    <property type="entry name" value="Transmembrane di-heme cytochromes, Chain C"/>
    <property type="match status" value="1"/>
</dbReference>
<keyword evidence="1" id="KW-1133">Transmembrane helix</keyword>
<comment type="caution">
    <text evidence="2">The sequence shown here is derived from an EMBL/GenBank/DDBJ whole genome shotgun (WGS) entry which is preliminary data.</text>
</comment>
<dbReference type="SUPFAM" id="SSF54862">
    <property type="entry name" value="4Fe-4S ferredoxins"/>
    <property type="match status" value="1"/>
</dbReference>
<dbReference type="InterPro" id="IPR036197">
    <property type="entry name" value="NarG-like_sf"/>
</dbReference>
<evidence type="ECO:0000256" key="1">
    <source>
        <dbReference type="SAM" id="Phobius"/>
    </source>
</evidence>
<dbReference type="InterPro" id="IPR012830">
    <property type="entry name" value="Citrate_utilization_prot_B"/>
</dbReference>
<sequence length="402" mass="43721">MQLREPLDADTCAAAEPYQLISLLNADEAEVDRQMHICNACRYCEGFCAVFPAMTRRLEFGKADIHYLANLCHNCGACLHACQYAAPHEFAVNVPQSLAKVRLDTYTDFAWPAALGGLYRRNGLTMALATSAGLVLFLLLAMLINGTLLPGRLAGDFYAVFPHNTLALMFGAAFGFAVLALGIGVRRFWKRITPAEARESASTAAALEASGAVLKLKYLDGGHGQGCNNESDRYTLWRRRFHHFTFYGFMLCLASTSVATLYHYLLGAEAPYPLFSLPVMLGTAGGIGLIIGPLGLLVMSYRRDPAQGDVAQRPMDRAFIALLLLISVTGLALLALRDTAAMAILLAVHLGVVMAFFLTMPYGKFAHGIFRSAALLKHAIEKRQPDRLQLGSERSEPATGGR</sequence>
<gene>
    <name evidence="2" type="primary">tcuB</name>
    <name evidence="2" type="ORF">G7026_21295</name>
</gene>
<dbReference type="NCBIfam" id="NF011607">
    <property type="entry name" value="PRK15033.1"/>
    <property type="match status" value="1"/>
</dbReference>
<keyword evidence="1" id="KW-0812">Transmembrane</keyword>
<feature type="transmembrane region" description="Helical" evidence="1">
    <location>
        <begin position="244"/>
        <end position="265"/>
    </location>
</feature>
<keyword evidence="1" id="KW-0472">Membrane</keyword>
<evidence type="ECO:0000313" key="2">
    <source>
        <dbReference type="EMBL" id="MBA1275885.1"/>
    </source>
</evidence>
<evidence type="ECO:0000313" key="3">
    <source>
        <dbReference type="Proteomes" id="UP000786387"/>
    </source>
</evidence>
<dbReference type="SUPFAM" id="SSF103501">
    <property type="entry name" value="Respiratory nitrate reductase 1 gamma chain"/>
    <property type="match status" value="1"/>
</dbReference>
<name>A0ABR5Z6N4_9GAMM</name>
<dbReference type="NCBIfam" id="TIGR02484">
    <property type="entry name" value="CitB"/>
    <property type="match status" value="1"/>
</dbReference>
<feature type="transmembrane region" description="Helical" evidence="1">
    <location>
        <begin position="342"/>
        <end position="362"/>
    </location>
</feature>
<organism evidence="2 3">
    <name type="scientific">Stutzerimonas azotifigens</name>
    <dbReference type="NCBI Taxonomy" id="291995"/>
    <lineage>
        <taxon>Bacteria</taxon>
        <taxon>Pseudomonadati</taxon>
        <taxon>Pseudomonadota</taxon>
        <taxon>Gammaproteobacteria</taxon>
        <taxon>Pseudomonadales</taxon>
        <taxon>Pseudomonadaceae</taxon>
        <taxon>Stutzerimonas</taxon>
    </lineage>
</organism>
<feature type="transmembrane region" description="Helical" evidence="1">
    <location>
        <begin position="277"/>
        <end position="298"/>
    </location>
</feature>
<proteinExistence type="predicted"/>
<dbReference type="EMBL" id="JAAMRF010000013">
    <property type="protein sequence ID" value="MBA1275885.1"/>
    <property type="molecule type" value="Genomic_DNA"/>
</dbReference>
<accession>A0ABR5Z6N4</accession>
<reference evidence="2 3" key="1">
    <citation type="submission" date="2020-02" db="EMBL/GenBank/DDBJ databases">
        <title>Synteny-based analysis reveals conserved mechanism for high triclosan tolerance in Pseudomonas, as well as instances of horizontal transfer.</title>
        <authorList>
            <person name="Mcfarland A.G."/>
            <person name="Bertucci H.K."/>
            <person name="Litmann E."/>
            <person name="Shen J."/>
            <person name="Huttenhower C."/>
            <person name="Hartmann E.M."/>
        </authorList>
    </citation>
    <scope>NUCLEOTIDE SEQUENCE [LARGE SCALE GENOMIC DNA]</scope>
    <source>
        <strain evidence="2 3">115A1</strain>
    </source>
</reference>
<keyword evidence="3" id="KW-1185">Reference proteome</keyword>
<feature type="transmembrane region" description="Helical" evidence="1">
    <location>
        <begin position="124"/>
        <end position="145"/>
    </location>
</feature>
<feature type="transmembrane region" description="Helical" evidence="1">
    <location>
        <begin position="318"/>
        <end position="336"/>
    </location>
</feature>
<protein>
    <submittedName>
        <fullName evidence="2">Tricarballylate utilization 4Fe-4S protein TcuB</fullName>
    </submittedName>
</protein>
<dbReference type="RefSeq" id="WP_181073050.1">
    <property type="nucleotide sequence ID" value="NZ_JAAMRF010000013.1"/>
</dbReference>
<feature type="transmembrane region" description="Helical" evidence="1">
    <location>
        <begin position="165"/>
        <end position="185"/>
    </location>
</feature>